<keyword evidence="2" id="KW-1185">Reference proteome</keyword>
<evidence type="ECO:0000313" key="1">
    <source>
        <dbReference type="EMBL" id="TRY13398.1"/>
    </source>
</evidence>
<name>A0A553JLR8_SHEHA</name>
<reference evidence="2" key="1">
    <citation type="submission" date="2019-07" db="EMBL/GenBank/DDBJ databases">
        <title>Shewanella sp. YLB-08 draft genomic sequence.</title>
        <authorList>
            <person name="Yu L."/>
        </authorList>
    </citation>
    <scope>NUCLEOTIDE SEQUENCE [LARGE SCALE GENOMIC DNA]</scope>
    <source>
        <strain evidence="2">JCM 20706</strain>
    </source>
</reference>
<dbReference type="AlphaFoldDB" id="A0A553JLR8"/>
<evidence type="ECO:0008006" key="3">
    <source>
        <dbReference type="Google" id="ProtNLM"/>
    </source>
</evidence>
<gene>
    <name evidence="1" type="ORF">FN961_15295</name>
</gene>
<protein>
    <recommendedName>
        <fullName evidence="3">NlpE C-terminal OB domain-containing protein</fullName>
    </recommendedName>
</protein>
<sequence length="143" mass="15915">MKISTSFTLMPLFLALTGCQISTTQPSNNRNTTLAEISMHKGIYISGHEVSSYQPCEEALTYWVTATPASDTLNQLSIRLSESRNAPYQPIYIESEIHPVDRNSHPAFIDGFAADYDAVIEITNVTVQLTDIPSHCQQAKRTH</sequence>
<evidence type="ECO:0000313" key="2">
    <source>
        <dbReference type="Proteomes" id="UP000318126"/>
    </source>
</evidence>
<dbReference type="EMBL" id="VKGK01000019">
    <property type="protein sequence ID" value="TRY13398.1"/>
    <property type="molecule type" value="Genomic_DNA"/>
</dbReference>
<dbReference type="OrthoDB" id="5348860at2"/>
<comment type="caution">
    <text evidence="1">The sequence shown here is derived from an EMBL/GenBank/DDBJ whole genome shotgun (WGS) entry which is preliminary data.</text>
</comment>
<dbReference type="Proteomes" id="UP000318126">
    <property type="component" value="Unassembled WGS sequence"/>
</dbReference>
<organism evidence="1 2">
    <name type="scientific">Shewanella hanedai</name>
    <name type="common">Alteromonas hanedai</name>
    <dbReference type="NCBI Taxonomy" id="25"/>
    <lineage>
        <taxon>Bacteria</taxon>
        <taxon>Pseudomonadati</taxon>
        <taxon>Pseudomonadota</taxon>
        <taxon>Gammaproteobacteria</taxon>
        <taxon>Alteromonadales</taxon>
        <taxon>Shewanellaceae</taxon>
        <taxon>Shewanella</taxon>
    </lineage>
</organism>
<accession>A0A553JLR8</accession>
<dbReference type="PROSITE" id="PS51257">
    <property type="entry name" value="PROKAR_LIPOPROTEIN"/>
    <property type="match status" value="1"/>
</dbReference>
<proteinExistence type="predicted"/>
<dbReference type="RefSeq" id="WP_144041054.1">
    <property type="nucleotide sequence ID" value="NZ_BMPL01000017.1"/>
</dbReference>